<evidence type="ECO:0000313" key="6">
    <source>
        <dbReference type="EMBL" id="GAA0744933.1"/>
    </source>
</evidence>
<evidence type="ECO:0000259" key="4">
    <source>
        <dbReference type="Pfam" id="PF25917"/>
    </source>
</evidence>
<dbReference type="SUPFAM" id="SSF111369">
    <property type="entry name" value="HlyD-like secretion proteins"/>
    <property type="match status" value="1"/>
</dbReference>
<organism evidence="6 7">
    <name type="scientific">Ideonella azotifigens</name>
    <dbReference type="NCBI Taxonomy" id="513160"/>
    <lineage>
        <taxon>Bacteria</taxon>
        <taxon>Pseudomonadati</taxon>
        <taxon>Pseudomonadota</taxon>
        <taxon>Betaproteobacteria</taxon>
        <taxon>Burkholderiales</taxon>
        <taxon>Sphaerotilaceae</taxon>
        <taxon>Ideonella</taxon>
    </lineage>
</organism>
<dbReference type="PANTHER" id="PTHR30469">
    <property type="entry name" value="MULTIDRUG RESISTANCE PROTEIN MDTA"/>
    <property type="match status" value="1"/>
</dbReference>
<dbReference type="Gene3D" id="1.10.287.470">
    <property type="entry name" value="Helix hairpin bin"/>
    <property type="match status" value="1"/>
</dbReference>
<dbReference type="Gene3D" id="2.40.50.100">
    <property type="match status" value="1"/>
</dbReference>
<accession>A0ABN1JR12</accession>
<comment type="caution">
    <text evidence="6">The sequence shown here is derived from an EMBL/GenBank/DDBJ whole genome shotgun (WGS) entry which is preliminary data.</text>
</comment>
<name>A0ABN1JR12_9BURK</name>
<feature type="region of interest" description="Disordered" evidence="2">
    <location>
        <begin position="1"/>
        <end position="43"/>
    </location>
</feature>
<feature type="compositionally biased region" description="Low complexity" evidence="2">
    <location>
        <begin position="12"/>
        <end position="25"/>
    </location>
</feature>
<proteinExistence type="inferred from homology"/>
<dbReference type="Gene3D" id="2.40.420.20">
    <property type="match status" value="1"/>
</dbReference>
<dbReference type="Gene3D" id="2.40.30.170">
    <property type="match status" value="1"/>
</dbReference>
<evidence type="ECO:0000256" key="1">
    <source>
        <dbReference type="ARBA" id="ARBA00009477"/>
    </source>
</evidence>
<dbReference type="Pfam" id="PF25954">
    <property type="entry name" value="Beta-barrel_RND_2"/>
    <property type="match status" value="1"/>
</dbReference>
<evidence type="ECO:0000259" key="5">
    <source>
        <dbReference type="Pfam" id="PF25954"/>
    </source>
</evidence>
<dbReference type="RefSeq" id="WP_231010612.1">
    <property type="nucleotide sequence ID" value="NZ_BAAAEW010000004.1"/>
</dbReference>
<evidence type="ECO:0000313" key="7">
    <source>
        <dbReference type="Proteomes" id="UP001500279"/>
    </source>
</evidence>
<sequence>MADAQAPLTNDPTAAKTPTSAPAAARLAGLKIQRGGPQGGRRRRRRWPAAVAVIVAAGVFWLVLVPRRAEVQVTPVQTAYASQQYQQLAASGYVVAQRRAAVASKATGRLMELTVREGSVLKKGDLIARVDASDVAANLVVSQAGARQAEAAHKQAEAALTLAQVQQANADDDLKRVQGLAAQSFVSAQAVDAALTKSRAAQANTAAARAAVETARAAIGQARAQVQVQQVNRDSTDIRAPFDGVVLVKNANVGDLITPFSNASGTSAAVVTMADMGTLEVEADVSESSVAKVKPDQPVEITLDAIPDTRFRGSVARIVPTVDRAKATVMTKIRFEQLDPRVLPEMSAKVTFLSQAVSAEQQKPLQAVNPKAIAERDGKQVVFRIGEGDQVEAVPVTPGRQLGELREVGGSGGASGLKTGDKLVLSPPEKLQAGQKVKLVTAAPGTK</sequence>
<dbReference type="Pfam" id="PF25917">
    <property type="entry name" value="BSH_RND"/>
    <property type="match status" value="1"/>
</dbReference>
<feature type="domain" description="CusB-like beta-barrel" evidence="5">
    <location>
        <begin position="281"/>
        <end position="355"/>
    </location>
</feature>
<dbReference type="InterPro" id="IPR006143">
    <property type="entry name" value="RND_pump_MFP"/>
</dbReference>
<dbReference type="EMBL" id="BAAAEW010000004">
    <property type="protein sequence ID" value="GAA0744933.1"/>
    <property type="molecule type" value="Genomic_DNA"/>
</dbReference>
<feature type="region of interest" description="Disordered" evidence="2">
    <location>
        <begin position="405"/>
        <end position="428"/>
    </location>
</feature>
<keyword evidence="3" id="KW-0472">Membrane</keyword>
<evidence type="ECO:0000256" key="3">
    <source>
        <dbReference type="SAM" id="Phobius"/>
    </source>
</evidence>
<evidence type="ECO:0000256" key="2">
    <source>
        <dbReference type="SAM" id="MobiDB-lite"/>
    </source>
</evidence>
<dbReference type="NCBIfam" id="TIGR01730">
    <property type="entry name" value="RND_mfp"/>
    <property type="match status" value="1"/>
</dbReference>
<dbReference type="Proteomes" id="UP001500279">
    <property type="component" value="Unassembled WGS sequence"/>
</dbReference>
<feature type="domain" description="Multidrug resistance protein MdtA-like barrel-sandwich hybrid" evidence="4">
    <location>
        <begin position="98"/>
        <end position="258"/>
    </location>
</feature>
<feature type="transmembrane region" description="Helical" evidence="3">
    <location>
        <begin position="47"/>
        <end position="64"/>
    </location>
</feature>
<keyword evidence="3" id="KW-1133">Transmembrane helix</keyword>
<dbReference type="InterPro" id="IPR058792">
    <property type="entry name" value="Beta-barrel_RND_2"/>
</dbReference>
<comment type="similarity">
    <text evidence="1">Belongs to the membrane fusion protein (MFP) (TC 8.A.1) family.</text>
</comment>
<protein>
    <submittedName>
        <fullName evidence="6">Efflux RND transporter periplasmic adaptor subunit</fullName>
    </submittedName>
</protein>
<dbReference type="InterPro" id="IPR058625">
    <property type="entry name" value="MdtA-like_BSH"/>
</dbReference>
<keyword evidence="7" id="KW-1185">Reference proteome</keyword>
<reference evidence="6 7" key="1">
    <citation type="journal article" date="2019" name="Int. J. Syst. Evol. Microbiol.">
        <title>The Global Catalogue of Microorganisms (GCM) 10K type strain sequencing project: providing services to taxonomists for standard genome sequencing and annotation.</title>
        <authorList>
            <consortium name="The Broad Institute Genomics Platform"/>
            <consortium name="The Broad Institute Genome Sequencing Center for Infectious Disease"/>
            <person name="Wu L."/>
            <person name="Ma J."/>
        </authorList>
    </citation>
    <scope>NUCLEOTIDE SEQUENCE [LARGE SCALE GENOMIC DNA]</scope>
    <source>
        <strain evidence="6 7">JCM 15503</strain>
    </source>
</reference>
<keyword evidence="3" id="KW-0812">Transmembrane</keyword>
<dbReference type="PANTHER" id="PTHR30469:SF38">
    <property type="entry name" value="HLYD FAMILY SECRETION PROTEIN"/>
    <property type="match status" value="1"/>
</dbReference>
<gene>
    <name evidence="6" type="ORF">GCM10009107_10990</name>
</gene>